<dbReference type="GO" id="GO:0008616">
    <property type="term" value="P:tRNA queuosine(34) biosynthetic process"/>
    <property type="evidence" value="ECO:0007669"/>
    <property type="project" value="UniProtKB-KW"/>
</dbReference>
<dbReference type="InterPro" id="IPR007115">
    <property type="entry name" value="6-PTP_synth/QueD"/>
</dbReference>
<evidence type="ECO:0000256" key="4">
    <source>
        <dbReference type="ARBA" id="ARBA00022723"/>
    </source>
</evidence>
<evidence type="ECO:0000256" key="8">
    <source>
        <dbReference type="ARBA" id="ARBA00048807"/>
    </source>
</evidence>
<dbReference type="PIRSF" id="PIRSF006113">
    <property type="entry name" value="PTP_synth"/>
    <property type="match status" value="1"/>
</dbReference>
<evidence type="ECO:0000256" key="5">
    <source>
        <dbReference type="ARBA" id="ARBA00022785"/>
    </source>
</evidence>
<evidence type="ECO:0000256" key="2">
    <source>
        <dbReference type="ARBA" id="ARBA00008900"/>
    </source>
</evidence>
<dbReference type="UniPathway" id="UPA00391"/>
<dbReference type="Gene3D" id="3.30.479.10">
    <property type="entry name" value="6-pyruvoyl tetrahydropterin synthase/QueD"/>
    <property type="match status" value="1"/>
</dbReference>
<comment type="cofactor">
    <cofactor evidence="9 11">
        <name>Zn(2+)</name>
        <dbReference type="ChEBI" id="CHEBI:29105"/>
    </cofactor>
    <text evidence="9 11">Binds 1 zinc ion per subunit.</text>
</comment>
<name>A0A0D8HCV8_9ACTN</name>
<comment type="similarity">
    <text evidence="2 9">Belongs to the PTPS family. QueD subfamily.</text>
</comment>
<evidence type="ECO:0000256" key="7">
    <source>
        <dbReference type="ARBA" id="ARBA00023239"/>
    </source>
</evidence>
<evidence type="ECO:0000256" key="10">
    <source>
        <dbReference type="PIRSR" id="PIRSR006113-1"/>
    </source>
</evidence>
<evidence type="ECO:0000256" key="9">
    <source>
        <dbReference type="PIRNR" id="PIRNR006113"/>
    </source>
</evidence>
<dbReference type="STRING" id="1280514.AXFE_34190"/>
<dbReference type="OrthoDB" id="9804698at2"/>
<reference evidence="12 13" key="1">
    <citation type="submission" date="2015-01" db="EMBL/GenBank/DDBJ databases">
        <title>Draft genome of the acidophilic iron oxidizer Acidithrix ferrooxidans strain Py-F3.</title>
        <authorList>
            <person name="Poehlein A."/>
            <person name="Eisen S."/>
            <person name="Schloemann M."/>
            <person name="Johnson B.D."/>
            <person name="Daniel R."/>
            <person name="Muehling M."/>
        </authorList>
    </citation>
    <scope>NUCLEOTIDE SEQUENCE [LARGE SCALE GENOMIC DNA]</scope>
    <source>
        <strain evidence="12 13">Py-F3</strain>
    </source>
</reference>
<protein>
    <recommendedName>
        <fullName evidence="3 9">6-carboxy-5,6,7,8-tetrahydropterin synthase</fullName>
        <ecNumber evidence="9">4.-.-.-</ecNumber>
    </recommendedName>
</protein>
<dbReference type="EMBL" id="JXYS01000129">
    <property type="protein sequence ID" value="KJF15734.1"/>
    <property type="molecule type" value="Genomic_DNA"/>
</dbReference>
<dbReference type="EC" id="4.-.-.-" evidence="9"/>
<dbReference type="PANTHER" id="PTHR12589">
    <property type="entry name" value="PYRUVOYL TETRAHYDROBIOPTERIN SYNTHASE"/>
    <property type="match status" value="1"/>
</dbReference>
<keyword evidence="4 9" id="KW-0479">Metal-binding</keyword>
<gene>
    <name evidence="12" type="primary">queD</name>
    <name evidence="12" type="ORF">AXFE_34190</name>
</gene>
<dbReference type="AlphaFoldDB" id="A0A0D8HCV8"/>
<sequence length="118" mass="13549">MEIYKEFSFDSAHRLPNLPDSHKCSRLHGHTFKVTVYVQGDVDPQLGWVLDFGDIKECVKPIIDELDHRYLNDIDGLENPTSENISRWIFEKLILVMPVSKIMVNETCTSGCIYTGHP</sequence>
<accession>A0A0D8HCV8</accession>
<comment type="pathway">
    <text evidence="1 9">Purine metabolism; 7-cyano-7-deazaguanine biosynthesis.</text>
</comment>
<dbReference type="Proteomes" id="UP000032360">
    <property type="component" value="Unassembled WGS sequence"/>
</dbReference>
<keyword evidence="7 9" id="KW-0456">Lyase</keyword>
<feature type="active site" description="Proton acceptor" evidence="10">
    <location>
        <position position="24"/>
    </location>
</feature>
<comment type="caution">
    <text evidence="12">The sequence shown here is derived from an EMBL/GenBank/DDBJ whole genome shotgun (WGS) entry which is preliminary data.</text>
</comment>
<feature type="binding site" evidence="11">
    <location>
        <position position="30"/>
    </location>
    <ligand>
        <name>Zn(2+)</name>
        <dbReference type="ChEBI" id="CHEBI:29105"/>
    </ligand>
</feature>
<proteinExistence type="inferred from homology"/>
<evidence type="ECO:0000313" key="13">
    <source>
        <dbReference type="Proteomes" id="UP000032360"/>
    </source>
</evidence>
<organism evidence="12 13">
    <name type="scientific">Acidithrix ferrooxidans</name>
    <dbReference type="NCBI Taxonomy" id="1280514"/>
    <lineage>
        <taxon>Bacteria</taxon>
        <taxon>Bacillati</taxon>
        <taxon>Actinomycetota</taxon>
        <taxon>Acidimicrobiia</taxon>
        <taxon>Acidimicrobiales</taxon>
        <taxon>Acidimicrobiaceae</taxon>
        <taxon>Acidithrix</taxon>
    </lineage>
</organism>
<evidence type="ECO:0000256" key="1">
    <source>
        <dbReference type="ARBA" id="ARBA00005061"/>
    </source>
</evidence>
<dbReference type="GO" id="GO:0046872">
    <property type="term" value="F:metal ion binding"/>
    <property type="evidence" value="ECO:0007669"/>
    <property type="project" value="UniProtKB-KW"/>
</dbReference>
<evidence type="ECO:0000256" key="11">
    <source>
        <dbReference type="PIRSR" id="PIRSR006113-2"/>
    </source>
</evidence>
<comment type="catalytic activity">
    <reaction evidence="8 9">
        <text>7,8-dihydroneopterin 3'-triphosphate + H2O = 6-carboxy-5,6,7,8-tetrahydropterin + triphosphate + acetaldehyde + 2 H(+)</text>
        <dbReference type="Rhea" id="RHEA:27966"/>
        <dbReference type="ChEBI" id="CHEBI:15343"/>
        <dbReference type="ChEBI" id="CHEBI:15377"/>
        <dbReference type="ChEBI" id="CHEBI:15378"/>
        <dbReference type="ChEBI" id="CHEBI:18036"/>
        <dbReference type="ChEBI" id="CHEBI:58462"/>
        <dbReference type="ChEBI" id="CHEBI:61032"/>
        <dbReference type="EC" id="4.1.2.50"/>
    </reaction>
</comment>
<feature type="active site" description="Charge relay system" evidence="10">
    <location>
        <position position="68"/>
    </location>
</feature>
<evidence type="ECO:0000256" key="3">
    <source>
        <dbReference type="ARBA" id="ARBA00018141"/>
    </source>
</evidence>
<evidence type="ECO:0000256" key="6">
    <source>
        <dbReference type="ARBA" id="ARBA00022833"/>
    </source>
</evidence>
<feature type="binding site" evidence="11">
    <location>
        <position position="13"/>
    </location>
    <ligand>
        <name>Zn(2+)</name>
        <dbReference type="ChEBI" id="CHEBI:29105"/>
    </ligand>
</feature>
<dbReference type="NCBIfam" id="TIGR03367">
    <property type="entry name" value="queuosine_QueD"/>
    <property type="match status" value="1"/>
</dbReference>
<dbReference type="InterPro" id="IPR038418">
    <property type="entry name" value="6-PTP_synth/QueD_sf"/>
</dbReference>
<dbReference type="SUPFAM" id="SSF55620">
    <property type="entry name" value="Tetrahydrobiopterin biosynthesis enzymes-like"/>
    <property type="match status" value="1"/>
</dbReference>
<evidence type="ECO:0000313" key="12">
    <source>
        <dbReference type="EMBL" id="KJF15734.1"/>
    </source>
</evidence>
<keyword evidence="13" id="KW-1185">Reference proteome</keyword>
<dbReference type="PANTHER" id="PTHR12589:SF7">
    <property type="entry name" value="6-PYRUVOYL TETRAHYDROBIOPTERIN SYNTHASE"/>
    <property type="match status" value="1"/>
</dbReference>
<keyword evidence="5 9" id="KW-0671">Queuosine biosynthesis</keyword>
<keyword evidence="6 9" id="KW-0862">Zinc</keyword>
<dbReference type="FunFam" id="3.30.479.10:FF:000001">
    <property type="entry name" value="6-carboxy-5,6,7,8-tetrahydropterin synthase"/>
    <property type="match status" value="1"/>
</dbReference>
<feature type="binding site" evidence="11">
    <location>
        <position position="28"/>
    </location>
    <ligand>
        <name>Zn(2+)</name>
        <dbReference type="ChEBI" id="CHEBI:29105"/>
    </ligand>
</feature>
<dbReference type="GO" id="GO:0070497">
    <property type="term" value="F:6-carboxytetrahydropterin synthase activity"/>
    <property type="evidence" value="ECO:0007669"/>
    <property type="project" value="UniProtKB-EC"/>
</dbReference>
<feature type="active site" description="Charge relay system" evidence="10">
    <location>
        <position position="106"/>
    </location>
</feature>
<dbReference type="RefSeq" id="WP_052607053.1">
    <property type="nucleotide sequence ID" value="NZ_JXYS01000129.1"/>
</dbReference>
<dbReference type="Pfam" id="PF01242">
    <property type="entry name" value="PTPS"/>
    <property type="match status" value="1"/>
</dbReference>